<sequence length="121" mass="13507">MERVEEIVTLEKTLPSRIINFDQTSVLLQNTYGKTLSPVGVKQVHVVQPVGEKERFTVGLAVTGDGQKFLAAVVFKGGVKTGQLSRTILAKLLVSDNVNVFSTRTAWWNSRIDQDWIEQSF</sequence>
<name>A0A1D1VH74_RAMVA</name>
<reference evidence="1 2" key="1">
    <citation type="journal article" date="2016" name="Nat. Commun.">
        <title>Extremotolerant tardigrade genome and improved radiotolerance of human cultured cells by tardigrade-unique protein.</title>
        <authorList>
            <person name="Hashimoto T."/>
            <person name="Horikawa D.D."/>
            <person name="Saito Y."/>
            <person name="Kuwahara H."/>
            <person name="Kozuka-Hata H."/>
            <person name="Shin-I T."/>
            <person name="Minakuchi Y."/>
            <person name="Ohishi K."/>
            <person name="Motoyama A."/>
            <person name="Aizu T."/>
            <person name="Enomoto A."/>
            <person name="Kondo K."/>
            <person name="Tanaka S."/>
            <person name="Hara Y."/>
            <person name="Koshikawa S."/>
            <person name="Sagara H."/>
            <person name="Miura T."/>
            <person name="Yokobori S."/>
            <person name="Miyagawa K."/>
            <person name="Suzuki Y."/>
            <person name="Kubo T."/>
            <person name="Oyama M."/>
            <person name="Kohara Y."/>
            <person name="Fujiyama A."/>
            <person name="Arakawa K."/>
            <person name="Katayama T."/>
            <person name="Toyoda A."/>
            <person name="Kunieda T."/>
        </authorList>
    </citation>
    <scope>NUCLEOTIDE SEQUENCE [LARGE SCALE GENOMIC DNA]</scope>
    <source>
        <strain evidence="1 2">YOKOZUNA-1</strain>
    </source>
</reference>
<gene>
    <name evidence="1" type="primary">RvY_11785-1</name>
    <name evidence="1" type="synonym">RvY_11785.1</name>
    <name evidence="1" type="ORF">RvY_11785</name>
</gene>
<dbReference type="Proteomes" id="UP000186922">
    <property type="component" value="Unassembled WGS sequence"/>
</dbReference>
<protein>
    <recommendedName>
        <fullName evidence="3">DDE-1 domain-containing protein</fullName>
    </recommendedName>
</protein>
<organism evidence="1 2">
    <name type="scientific">Ramazzottius varieornatus</name>
    <name type="common">Water bear</name>
    <name type="synonym">Tardigrade</name>
    <dbReference type="NCBI Taxonomy" id="947166"/>
    <lineage>
        <taxon>Eukaryota</taxon>
        <taxon>Metazoa</taxon>
        <taxon>Ecdysozoa</taxon>
        <taxon>Tardigrada</taxon>
        <taxon>Eutardigrada</taxon>
        <taxon>Parachela</taxon>
        <taxon>Hypsibioidea</taxon>
        <taxon>Ramazzottiidae</taxon>
        <taxon>Ramazzottius</taxon>
    </lineage>
</organism>
<dbReference type="EMBL" id="BDGG01000006">
    <property type="protein sequence ID" value="GAV01007.1"/>
    <property type="molecule type" value="Genomic_DNA"/>
</dbReference>
<proteinExistence type="predicted"/>
<evidence type="ECO:0000313" key="2">
    <source>
        <dbReference type="Proteomes" id="UP000186922"/>
    </source>
</evidence>
<comment type="caution">
    <text evidence="1">The sequence shown here is derived from an EMBL/GenBank/DDBJ whole genome shotgun (WGS) entry which is preliminary data.</text>
</comment>
<dbReference type="OrthoDB" id="4327074at2759"/>
<accession>A0A1D1VH74</accession>
<keyword evidence="2" id="KW-1185">Reference proteome</keyword>
<dbReference type="AlphaFoldDB" id="A0A1D1VH74"/>
<evidence type="ECO:0008006" key="3">
    <source>
        <dbReference type="Google" id="ProtNLM"/>
    </source>
</evidence>
<evidence type="ECO:0000313" key="1">
    <source>
        <dbReference type="EMBL" id="GAV01007.1"/>
    </source>
</evidence>